<dbReference type="InterPro" id="IPR029045">
    <property type="entry name" value="ClpP/crotonase-like_dom_sf"/>
</dbReference>
<sequence>MVAAMMASSNLYNLLMRRLSVPIQQGLSVGLHPMGSAAQEQASRAAPCDASDHSYESLLMTAAQKHILHVQLKGPDKRNAMNKAFWREMVECFIKIAQDSKCRAVVISGAGKTFTSGIDLMEWLQTCCSLKGTMWPASADTCMTSSADTSVIKKCPKLVIAAVHWGCVQAGHAVFQVKEVNVGLAADVGTLQWLPKSIRNQSLVNELAFTAGKMMVDEALSSGLVIHVFPDKWLLLDAAFALAAEIASKSPVAMQSTKINLLYSCDRPVSEGLNYMATWNMSM</sequence>
<dbReference type="PANTHER" id="PTHR43149:SF1">
    <property type="entry name" value="DELTA(3,5)-DELTA(2,4)-DIENOYL-COA ISOMERASE, MITOCHONDRIAL"/>
    <property type="match status" value="1"/>
</dbReference>
<dbReference type="SUPFAM" id="SSF52096">
    <property type="entry name" value="ClpP/crotonase"/>
    <property type="match status" value="1"/>
</dbReference>
<dbReference type="Gene3D" id="3.90.226.10">
    <property type="entry name" value="2-enoyl-CoA Hydratase, Chain A, domain 1"/>
    <property type="match status" value="1"/>
</dbReference>
<evidence type="ECO:0000256" key="4">
    <source>
        <dbReference type="ARBA" id="ARBA00023098"/>
    </source>
</evidence>
<dbReference type="CDD" id="cd06558">
    <property type="entry name" value="crotonase-like"/>
    <property type="match status" value="1"/>
</dbReference>
<evidence type="ECO:0000313" key="7">
    <source>
        <dbReference type="Proteomes" id="UP001166674"/>
    </source>
</evidence>
<comment type="similarity">
    <text evidence="2">Belongs to the enoyl-CoA hydratase/isomerase family.</text>
</comment>
<dbReference type="GO" id="GO:0005739">
    <property type="term" value="C:mitochondrion"/>
    <property type="evidence" value="ECO:0007669"/>
    <property type="project" value="TreeGrafter"/>
</dbReference>
<accession>A0AA41STF7</accession>
<evidence type="ECO:0000313" key="6">
    <source>
        <dbReference type="EMBL" id="MBZ3873344.1"/>
    </source>
</evidence>
<dbReference type="AlphaFoldDB" id="A0AA41STF7"/>
<comment type="caution">
    <text evidence="6">The sequence shown here is derived from an EMBL/GenBank/DDBJ whole genome shotgun (WGS) entry which is preliminary data.</text>
</comment>
<dbReference type="GO" id="GO:0006631">
    <property type="term" value="P:fatty acid metabolic process"/>
    <property type="evidence" value="ECO:0007669"/>
    <property type="project" value="UniProtKB-KW"/>
</dbReference>
<protein>
    <submittedName>
        <fullName evidence="6">Delta(3,5)-Delta(2,4)-dienoyl-CoA isomerase, mitochondrial</fullName>
    </submittedName>
</protein>
<keyword evidence="3" id="KW-0276">Fatty acid metabolism</keyword>
<evidence type="ECO:0000256" key="3">
    <source>
        <dbReference type="ARBA" id="ARBA00022832"/>
    </source>
</evidence>
<evidence type="ECO:0000256" key="1">
    <source>
        <dbReference type="ARBA" id="ARBA00005005"/>
    </source>
</evidence>
<dbReference type="InterPro" id="IPR001753">
    <property type="entry name" value="Enoyl-CoA_hydra/iso"/>
</dbReference>
<evidence type="ECO:0000256" key="5">
    <source>
        <dbReference type="ARBA" id="ARBA00023235"/>
    </source>
</evidence>
<proteinExistence type="inferred from homology"/>
<organism evidence="6 7">
    <name type="scientific">Sciurus carolinensis</name>
    <name type="common">Eastern gray squirrel</name>
    <dbReference type="NCBI Taxonomy" id="30640"/>
    <lineage>
        <taxon>Eukaryota</taxon>
        <taxon>Metazoa</taxon>
        <taxon>Chordata</taxon>
        <taxon>Craniata</taxon>
        <taxon>Vertebrata</taxon>
        <taxon>Euteleostomi</taxon>
        <taxon>Mammalia</taxon>
        <taxon>Eutheria</taxon>
        <taxon>Euarchontoglires</taxon>
        <taxon>Glires</taxon>
        <taxon>Rodentia</taxon>
        <taxon>Sciuromorpha</taxon>
        <taxon>Sciuridae</taxon>
        <taxon>Sciurinae</taxon>
        <taxon>Sciurini</taxon>
        <taxon>Sciurus</taxon>
    </lineage>
</organism>
<comment type="pathway">
    <text evidence="1">Lipid metabolism; fatty acid beta-oxidation.</text>
</comment>
<dbReference type="PANTHER" id="PTHR43149">
    <property type="entry name" value="ENOYL-COA HYDRATASE"/>
    <property type="match status" value="1"/>
</dbReference>
<keyword evidence="7" id="KW-1185">Reference proteome</keyword>
<dbReference type="Pfam" id="PF00378">
    <property type="entry name" value="ECH_1"/>
    <property type="match status" value="1"/>
</dbReference>
<dbReference type="Gene3D" id="1.10.12.10">
    <property type="entry name" value="Lyase 2-enoyl-coa Hydratase, Chain A, domain 2"/>
    <property type="match status" value="1"/>
</dbReference>
<evidence type="ECO:0000256" key="2">
    <source>
        <dbReference type="ARBA" id="ARBA00005254"/>
    </source>
</evidence>
<name>A0AA41STF7_SCICA</name>
<gene>
    <name evidence="6" type="ORF">SUZIE_122465</name>
</gene>
<dbReference type="InterPro" id="IPR014748">
    <property type="entry name" value="Enoyl-CoA_hydra_C"/>
</dbReference>
<dbReference type="Proteomes" id="UP001166674">
    <property type="component" value="Unassembled WGS sequence"/>
</dbReference>
<reference evidence="6" key="1">
    <citation type="submission" date="2020-03" db="EMBL/GenBank/DDBJ databases">
        <title>Studies in the Genomics of Life Span.</title>
        <authorList>
            <person name="Glass D."/>
        </authorList>
    </citation>
    <scope>NUCLEOTIDE SEQUENCE</scope>
    <source>
        <strain evidence="6">SUZIE</strain>
        <tissue evidence="6">Muscle</tissue>
    </source>
</reference>
<dbReference type="GO" id="GO:0051750">
    <property type="term" value="F:delta(3,5)-delta(2,4)-dienoyl-CoA isomerase activity"/>
    <property type="evidence" value="ECO:0007669"/>
    <property type="project" value="TreeGrafter"/>
</dbReference>
<keyword evidence="5 6" id="KW-0413">Isomerase</keyword>
<dbReference type="EMBL" id="JAATJV010202200">
    <property type="protein sequence ID" value="MBZ3873344.1"/>
    <property type="molecule type" value="Genomic_DNA"/>
</dbReference>
<dbReference type="InterPro" id="IPR045002">
    <property type="entry name" value="Ech1-like"/>
</dbReference>
<keyword evidence="4" id="KW-0443">Lipid metabolism</keyword>